<evidence type="ECO:0000256" key="3">
    <source>
        <dbReference type="ARBA" id="ARBA00022475"/>
    </source>
</evidence>
<dbReference type="RefSeq" id="WP_108995850.1">
    <property type="nucleotide sequence ID" value="NZ_BDQX01000423.1"/>
</dbReference>
<keyword evidence="5 7" id="KW-1133">Transmembrane helix</keyword>
<dbReference type="PANTHER" id="PTHR43744:SF3">
    <property type="entry name" value="LACTOSE TRANSPORT SYSTEM PERMEASE PROTEIN LACG"/>
    <property type="match status" value="1"/>
</dbReference>
<dbReference type="EMBL" id="BDQX01000423">
    <property type="protein sequence ID" value="GBG11579.1"/>
    <property type="molecule type" value="Genomic_DNA"/>
</dbReference>
<sequence length="276" mass="30884">MASANGRWLRMFNYTILYAAAVIILIPVLNIILSSFKTNQEINRVFTLPSSLQFDNYARVFDNSYIWLNIGNSIFITGISIVVAIYLTSMASYSLARRKEWIFQALYLVFISASMIPLAANLVPLYVLMNKLGLVDTRTSVIIISIAGAIPMGIMLYTGFIKGVSRSLDESASIDGCGRVRIFALIILPLLKPVTVTYMVISSISIWNDFLMPLLFIRTASKKTITLAVYSFMSEYVNDWGAVYALLTIAFLIPVAFFIYNQKHFYGGMTDGSVKM</sequence>
<organism evidence="9 10">
    <name type="scientific">Paenibacillus agaridevorans</name>
    <dbReference type="NCBI Taxonomy" id="171404"/>
    <lineage>
        <taxon>Bacteria</taxon>
        <taxon>Bacillati</taxon>
        <taxon>Bacillota</taxon>
        <taxon>Bacilli</taxon>
        <taxon>Bacillales</taxon>
        <taxon>Paenibacillaceae</taxon>
        <taxon>Paenibacillus</taxon>
    </lineage>
</organism>
<keyword evidence="10" id="KW-1185">Reference proteome</keyword>
<dbReference type="CDD" id="cd06261">
    <property type="entry name" value="TM_PBP2"/>
    <property type="match status" value="1"/>
</dbReference>
<feature type="transmembrane region" description="Helical" evidence="7">
    <location>
        <begin position="140"/>
        <end position="161"/>
    </location>
</feature>
<evidence type="ECO:0000256" key="7">
    <source>
        <dbReference type="RuleBase" id="RU363032"/>
    </source>
</evidence>
<feature type="transmembrane region" description="Helical" evidence="7">
    <location>
        <begin position="240"/>
        <end position="260"/>
    </location>
</feature>
<dbReference type="AlphaFoldDB" id="A0A2R5F0U0"/>
<evidence type="ECO:0000256" key="5">
    <source>
        <dbReference type="ARBA" id="ARBA00022989"/>
    </source>
</evidence>
<protein>
    <recommendedName>
        <fullName evidence="8">ABC transmembrane type-1 domain-containing protein</fullName>
    </recommendedName>
</protein>
<comment type="similarity">
    <text evidence="7">Belongs to the binding-protein-dependent transport system permease family.</text>
</comment>
<dbReference type="PANTHER" id="PTHR43744">
    <property type="entry name" value="ABC TRANSPORTER PERMEASE PROTEIN MG189-RELATED-RELATED"/>
    <property type="match status" value="1"/>
</dbReference>
<keyword evidence="4 7" id="KW-0812">Transmembrane</keyword>
<accession>A0A2R5F0U0</accession>
<dbReference type="Gene3D" id="1.10.3720.10">
    <property type="entry name" value="MetI-like"/>
    <property type="match status" value="1"/>
</dbReference>
<keyword evidence="3" id="KW-1003">Cell membrane</keyword>
<comment type="caution">
    <text evidence="9">The sequence shown here is derived from an EMBL/GenBank/DDBJ whole genome shotgun (WGS) entry which is preliminary data.</text>
</comment>
<reference evidence="9 10" key="1">
    <citation type="submission" date="2017-08" db="EMBL/GenBank/DDBJ databases">
        <title>Substantial Increase in Enzyme Production by Combined Drug-Resistance Mutations in Paenibacillus agaridevorans.</title>
        <authorList>
            <person name="Tanaka Y."/>
            <person name="Funane K."/>
            <person name="Hosaka T."/>
            <person name="Shiwa Y."/>
            <person name="Fujita N."/>
            <person name="Miyazaki T."/>
            <person name="Yoshikawa H."/>
            <person name="Murakami K."/>
            <person name="Kasahara K."/>
            <person name="Inaoka T."/>
            <person name="Hiraga Y."/>
            <person name="Ochi K."/>
        </authorList>
    </citation>
    <scope>NUCLEOTIDE SEQUENCE [LARGE SCALE GENOMIC DNA]</scope>
    <source>
        <strain evidence="9 10">T-3040</strain>
    </source>
</reference>
<name>A0A2R5F0U0_9BACL</name>
<evidence type="ECO:0000256" key="1">
    <source>
        <dbReference type="ARBA" id="ARBA00004651"/>
    </source>
</evidence>
<dbReference type="GO" id="GO:0055085">
    <property type="term" value="P:transmembrane transport"/>
    <property type="evidence" value="ECO:0007669"/>
    <property type="project" value="InterPro"/>
</dbReference>
<evidence type="ECO:0000256" key="4">
    <source>
        <dbReference type="ARBA" id="ARBA00022692"/>
    </source>
</evidence>
<gene>
    <name evidence="9" type="ORF">PAT3040_06408</name>
</gene>
<feature type="transmembrane region" description="Helical" evidence="7">
    <location>
        <begin position="12"/>
        <end position="33"/>
    </location>
</feature>
<feature type="transmembrane region" description="Helical" evidence="7">
    <location>
        <begin position="182"/>
        <end position="207"/>
    </location>
</feature>
<feature type="transmembrane region" description="Helical" evidence="7">
    <location>
        <begin position="101"/>
        <end position="120"/>
    </location>
</feature>
<dbReference type="SUPFAM" id="SSF161098">
    <property type="entry name" value="MetI-like"/>
    <property type="match status" value="1"/>
</dbReference>
<dbReference type="Proteomes" id="UP000245202">
    <property type="component" value="Unassembled WGS sequence"/>
</dbReference>
<dbReference type="PROSITE" id="PS50928">
    <property type="entry name" value="ABC_TM1"/>
    <property type="match status" value="1"/>
</dbReference>
<dbReference type="InterPro" id="IPR035906">
    <property type="entry name" value="MetI-like_sf"/>
</dbReference>
<proteinExistence type="inferred from homology"/>
<evidence type="ECO:0000256" key="6">
    <source>
        <dbReference type="ARBA" id="ARBA00023136"/>
    </source>
</evidence>
<keyword evidence="6 7" id="KW-0472">Membrane</keyword>
<evidence type="ECO:0000313" key="9">
    <source>
        <dbReference type="EMBL" id="GBG11579.1"/>
    </source>
</evidence>
<keyword evidence="2 7" id="KW-0813">Transport</keyword>
<comment type="subcellular location">
    <subcellularLocation>
        <location evidence="1 7">Cell membrane</location>
        <topology evidence="1 7">Multi-pass membrane protein</topology>
    </subcellularLocation>
</comment>
<evidence type="ECO:0000313" key="10">
    <source>
        <dbReference type="Proteomes" id="UP000245202"/>
    </source>
</evidence>
<evidence type="ECO:0000256" key="2">
    <source>
        <dbReference type="ARBA" id="ARBA00022448"/>
    </source>
</evidence>
<feature type="domain" description="ABC transmembrane type-1" evidence="8">
    <location>
        <begin position="70"/>
        <end position="261"/>
    </location>
</feature>
<dbReference type="GO" id="GO:0005886">
    <property type="term" value="C:plasma membrane"/>
    <property type="evidence" value="ECO:0007669"/>
    <property type="project" value="UniProtKB-SubCell"/>
</dbReference>
<evidence type="ECO:0000259" key="8">
    <source>
        <dbReference type="PROSITE" id="PS50928"/>
    </source>
</evidence>
<feature type="transmembrane region" description="Helical" evidence="7">
    <location>
        <begin position="65"/>
        <end position="89"/>
    </location>
</feature>
<dbReference type="Pfam" id="PF00528">
    <property type="entry name" value="BPD_transp_1"/>
    <property type="match status" value="1"/>
</dbReference>
<dbReference type="InterPro" id="IPR000515">
    <property type="entry name" value="MetI-like"/>
</dbReference>